<keyword evidence="5" id="KW-0560">Oxidoreductase</keyword>
<comment type="cofactor">
    <cofactor evidence="1">
        <name>heme b</name>
        <dbReference type="ChEBI" id="CHEBI:60344"/>
    </cofactor>
</comment>
<dbReference type="InterPro" id="IPR036851">
    <property type="entry name" value="Chloroperoxidase-like_sf"/>
</dbReference>
<dbReference type="PANTHER" id="PTHR33577:SF18">
    <property type="entry name" value="HEME HALOPEROXIDASE FAMILY PROFILE DOMAIN-CONTAINING PROTEIN"/>
    <property type="match status" value="1"/>
</dbReference>
<comment type="caution">
    <text evidence="10">The sequence shown here is derived from an EMBL/GenBank/DDBJ whole genome shotgun (WGS) entry which is preliminary data.</text>
</comment>
<keyword evidence="3" id="KW-0349">Heme</keyword>
<evidence type="ECO:0000256" key="1">
    <source>
        <dbReference type="ARBA" id="ARBA00001970"/>
    </source>
</evidence>
<keyword evidence="4" id="KW-0479">Metal-binding</keyword>
<evidence type="ECO:0000256" key="7">
    <source>
        <dbReference type="ARBA" id="ARBA00025795"/>
    </source>
</evidence>
<evidence type="ECO:0000313" key="10">
    <source>
        <dbReference type="EMBL" id="KAF5384451.1"/>
    </source>
</evidence>
<organism evidence="10 11">
    <name type="scientific">Tricholomella constricta</name>
    <dbReference type="NCBI Taxonomy" id="117010"/>
    <lineage>
        <taxon>Eukaryota</taxon>
        <taxon>Fungi</taxon>
        <taxon>Dikarya</taxon>
        <taxon>Basidiomycota</taxon>
        <taxon>Agaricomycotina</taxon>
        <taxon>Agaricomycetes</taxon>
        <taxon>Agaricomycetidae</taxon>
        <taxon>Agaricales</taxon>
        <taxon>Tricholomatineae</taxon>
        <taxon>Lyophyllaceae</taxon>
        <taxon>Tricholomella</taxon>
    </lineage>
</organism>
<dbReference type="OrthoDB" id="407298at2759"/>
<sequence>MLLISPIAKVSTDVAVLVWDVSLTLLNLVTPKRKVGKVTPTGHPGADGKWPEFIPPKEGDSRCSCPALNAIANHGILPRDGRNISFKELNHTIRATYNFAPTFCFFVPNFAANMLGRKYSKDRFDLADLDLHNGIEHDASLVRRDTHFEPNQATIHVPYVKELLESATGKDSDGKALLTIPDLSLISSKRRAEARAENPEFSLDKAHRAFGSSNSSTMLTIFGGRVPDLEVLLLEERLPDGWESRIREQKGLTMLTFNRTVLKVEKGIDETKFAAAAPAAEPASPSSVHKPAEV</sequence>
<dbReference type="Pfam" id="PF01328">
    <property type="entry name" value="Peroxidase_2"/>
    <property type="match status" value="1"/>
</dbReference>
<keyword evidence="6" id="KW-0408">Iron</keyword>
<gene>
    <name evidence="10" type="ORF">D9615_003404</name>
</gene>
<evidence type="ECO:0000256" key="6">
    <source>
        <dbReference type="ARBA" id="ARBA00023004"/>
    </source>
</evidence>
<proteinExistence type="inferred from homology"/>
<keyword evidence="2" id="KW-0575">Peroxidase</keyword>
<feature type="compositionally biased region" description="Low complexity" evidence="8">
    <location>
        <begin position="275"/>
        <end position="287"/>
    </location>
</feature>
<evidence type="ECO:0000256" key="4">
    <source>
        <dbReference type="ARBA" id="ARBA00022723"/>
    </source>
</evidence>
<comment type="similarity">
    <text evidence="7">Belongs to the chloroperoxidase family.</text>
</comment>
<dbReference type="GO" id="GO:0004601">
    <property type="term" value="F:peroxidase activity"/>
    <property type="evidence" value="ECO:0007669"/>
    <property type="project" value="UniProtKB-KW"/>
</dbReference>
<reference evidence="10 11" key="1">
    <citation type="journal article" date="2020" name="ISME J.">
        <title>Uncovering the hidden diversity of litter-decomposition mechanisms in mushroom-forming fungi.</title>
        <authorList>
            <person name="Floudas D."/>
            <person name="Bentzer J."/>
            <person name="Ahren D."/>
            <person name="Johansson T."/>
            <person name="Persson P."/>
            <person name="Tunlid A."/>
        </authorList>
    </citation>
    <scope>NUCLEOTIDE SEQUENCE [LARGE SCALE GENOMIC DNA]</scope>
    <source>
        <strain evidence="10 11">CBS 661.87</strain>
    </source>
</reference>
<dbReference type="SUPFAM" id="SSF47571">
    <property type="entry name" value="Cloroperoxidase"/>
    <property type="match status" value="1"/>
</dbReference>
<evidence type="ECO:0000256" key="3">
    <source>
        <dbReference type="ARBA" id="ARBA00022617"/>
    </source>
</evidence>
<evidence type="ECO:0000256" key="8">
    <source>
        <dbReference type="SAM" id="MobiDB-lite"/>
    </source>
</evidence>
<evidence type="ECO:0000256" key="2">
    <source>
        <dbReference type="ARBA" id="ARBA00022559"/>
    </source>
</evidence>
<evidence type="ECO:0000256" key="5">
    <source>
        <dbReference type="ARBA" id="ARBA00023002"/>
    </source>
</evidence>
<evidence type="ECO:0000313" key="11">
    <source>
        <dbReference type="Proteomes" id="UP000565441"/>
    </source>
</evidence>
<dbReference type="EMBL" id="JAACJP010000005">
    <property type="protein sequence ID" value="KAF5384451.1"/>
    <property type="molecule type" value="Genomic_DNA"/>
</dbReference>
<dbReference type="InterPro" id="IPR000028">
    <property type="entry name" value="Chloroperoxidase"/>
</dbReference>
<dbReference type="AlphaFoldDB" id="A0A8H5HJ52"/>
<dbReference type="Proteomes" id="UP000565441">
    <property type="component" value="Unassembled WGS sequence"/>
</dbReference>
<name>A0A8H5HJ52_9AGAR</name>
<evidence type="ECO:0000259" key="9">
    <source>
        <dbReference type="PROSITE" id="PS51405"/>
    </source>
</evidence>
<dbReference type="Gene3D" id="1.10.489.10">
    <property type="entry name" value="Chloroperoxidase-like"/>
    <property type="match status" value="1"/>
</dbReference>
<dbReference type="PANTHER" id="PTHR33577">
    <property type="entry name" value="STERIGMATOCYSTIN BIOSYNTHESIS PEROXIDASE STCC-RELATED"/>
    <property type="match status" value="1"/>
</dbReference>
<accession>A0A8H5HJ52</accession>
<protein>
    <recommendedName>
        <fullName evidence="9">Heme haloperoxidase family profile domain-containing protein</fullName>
    </recommendedName>
</protein>
<feature type="region of interest" description="Disordered" evidence="8">
    <location>
        <begin position="275"/>
        <end position="294"/>
    </location>
</feature>
<feature type="domain" description="Heme haloperoxidase family profile" evidence="9">
    <location>
        <begin position="49"/>
        <end position="259"/>
    </location>
</feature>
<keyword evidence="11" id="KW-1185">Reference proteome</keyword>
<dbReference type="GO" id="GO:0046872">
    <property type="term" value="F:metal ion binding"/>
    <property type="evidence" value="ECO:0007669"/>
    <property type="project" value="UniProtKB-KW"/>
</dbReference>
<dbReference type="PROSITE" id="PS51405">
    <property type="entry name" value="HEME_HALOPEROXIDASE"/>
    <property type="match status" value="1"/>
</dbReference>